<evidence type="ECO:0008006" key="3">
    <source>
        <dbReference type="Google" id="ProtNLM"/>
    </source>
</evidence>
<organism evidence="1 2">
    <name type="scientific">Pseudomonas asplenii</name>
    <dbReference type="NCBI Taxonomy" id="53407"/>
    <lineage>
        <taxon>Bacteria</taxon>
        <taxon>Pseudomonadati</taxon>
        <taxon>Pseudomonadota</taxon>
        <taxon>Gammaproteobacteria</taxon>
        <taxon>Pseudomonadales</taxon>
        <taxon>Pseudomonadaceae</taxon>
        <taxon>Pseudomonas</taxon>
    </lineage>
</organism>
<proteinExistence type="predicted"/>
<dbReference type="EMBL" id="LT629777">
    <property type="protein sequence ID" value="SDT37117.1"/>
    <property type="molecule type" value="Genomic_DNA"/>
</dbReference>
<keyword evidence="2" id="KW-1185">Reference proteome</keyword>
<dbReference type="RefSeq" id="WP_090210270.1">
    <property type="nucleotide sequence ID" value="NZ_LT629777.1"/>
</dbReference>
<dbReference type="GeneID" id="300210157"/>
<name>A0A1H1ZU65_9PSED</name>
<dbReference type="Pfam" id="PF11275">
    <property type="entry name" value="DUF3077"/>
    <property type="match status" value="1"/>
</dbReference>
<accession>A0A1H1ZU65</accession>
<reference evidence="2" key="1">
    <citation type="submission" date="2016-10" db="EMBL/GenBank/DDBJ databases">
        <authorList>
            <person name="Varghese N."/>
            <person name="Submissions S."/>
        </authorList>
    </citation>
    <scope>NUCLEOTIDE SEQUENCE [LARGE SCALE GENOMIC DNA]</scope>
    <source>
        <strain evidence="2">ATCC 23835</strain>
    </source>
</reference>
<gene>
    <name evidence="1" type="ORF">SAMN05216598_5307</name>
</gene>
<dbReference type="Proteomes" id="UP000199524">
    <property type="component" value="Chromosome I"/>
</dbReference>
<protein>
    <recommendedName>
        <fullName evidence="3">DUF3077 family protein</fullName>
    </recommendedName>
</protein>
<evidence type="ECO:0000313" key="1">
    <source>
        <dbReference type="EMBL" id="SDT37117.1"/>
    </source>
</evidence>
<evidence type="ECO:0000313" key="2">
    <source>
        <dbReference type="Proteomes" id="UP000199524"/>
    </source>
</evidence>
<dbReference type="InterPro" id="IPR021427">
    <property type="entry name" value="DUF3077"/>
</dbReference>
<sequence length="105" mass="11124">MNNPPSNKTNKTVGAVTFATCGSQGRELFRVNPGVPIQEALEHASLLLHCAKTLSLEAAMDADGSRYAWASHYLSEMGKAVIDDLTQAMLCEAVVSTAAGGCVRR</sequence>
<dbReference type="AlphaFoldDB" id="A0A1H1ZU65"/>